<keyword evidence="2" id="KW-1185">Reference proteome</keyword>
<dbReference type="EMBL" id="CM023471">
    <property type="protein sequence ID" value="KAH7967017.1"/>
    <property type="molecule type" value="Genomic_DNA"/>
</dbReference>
<name>A0ACB8DFZ6_DERSI</name>
<comment type="caution">
    <text evidence="1">The sequence shown here is derived from an EMBL/GenBank/DDBJ whole genome shotgun (WGS) entry which is preliminary data.</text>
</comment>
<dbReference type="Proteomes" id="UP000821865">
    <property type="component" value="Chromosome 2"/>
</dbReference>
<accession>A0ACB8DFZ6</accession>
<sequence>MATRQRHTATAGPGRRNQQSQRQRENQRPRRTPPHGSNEEYERRFDRDGADDSFNGNVMPWPGMVPPPFLYLPPPMVGFPELMSPFSPYGSVIDENGDIFDAYYAAEYADAGGFDLQDEPVLYDYDVDAQQQMDYARFLHASMVRGFDVRERADEEDSGTGEPHPGAADGDDSPRHVMSRGGCGDAQEDPEPVFQEPWEELPDDYYGPVVTSYGTVSVILQDAIRVDIATDGSVRVVNFAMHCTAAINSSGETSCVCHPCGRVLQEGENVDMVSGIRLAKVSGRGVTFTALNHGLVYLVDASGTKSTTERFRNLFYDLPLSVFHSNPEQGTERFRECFRLVREARQRSTRNGDEIWLVGGVRIKQTPWGDVQVSRDSGRRVVWTSPTAGTISVSTPLVKIALSVDPARFFFVKMGQKKISASAEAFTAKERWVDNRALAIRCCSATTNRPVCSCIIRLALRQLVDFRKLVALSEGGKHCDMEEGELHAVDLSKPLQVEYTQRAGDVQLCPETTKRSLWEEIHHLPQVTDHGALFPIPEHFNISLRCAVQVGNYTLHNENEFPWAMAATCATEATDISNEAPTWTWTSDTIRTRFHNLCYEPRLDA</sequence>
<reference evidence="1" key="1">
    <citation type="submission" date="2020-05" db="EMBL/GenBank/DDBJ databases">
        <title>Large-scale comparative analyses of tick genomes elucidate their genetic diversity and vector capacities.</title>
        <authorList>
            <person name="Jia N."/>
            <person name="Wang J."/>
            <person name="Shi W."/>
            <person name="Du L."/>
            <person name="Sun Y."/>
            <person name="Zhan W."/>
            <person name="Jiang J."/>
            <person name="Wang Q."/>
            <person name="Zhang B."/>
            <person name="Ji P."/>
            <person name="Sakyi L.B."/>
            <person name="Cui X."/>
            <person name="Yuan T."/>
            <person name="Jiang B."/>
            <person name="Yang W."/>
            <person name="Lam T.T.-Y."/>
            <person name="Chang Q."/>
            <person name="Ding S."/>
            <person name="Wang X."/>
            <person name="Zhu J."/>
            <person name="Ruan X."/>
            <person name="Zhao L."/>
            <person name="Wei J."/>
            <person name="Que T."/>
            <person name="Du C."/>
            <person name="Cheng J."/>
            <person name="Dai P."/>
            <person name="Han X."/>
            <person name="Huang E."/>
            <person name="Gao Y."/>
            <person name="Liu J."/>
            <person name="Shao H."/>
            <person name="Ye R."/>
            <person name="Li L."/>
            <person name="Wei W."/>
            <person name="Wang X."/>
            <person name="Wang C."/>
            <person name="Yang T."/>
            <person name="Huo Q."/>
            <person name="Li W."/>
            <person name="Guo W."/>
            <person name="Chen H."/>
            <person name="Zhou L."/>
            <person name="Ni X."/>
            <person name="Tian J."/>
            <person name="Zhou Y."/>
            <person name="Sheng Y."/>
            <person name="Liu T."/>
            <person name="Pan Y."/>
            <person name="Xia L."/>
            <person name="Li J."/>
            <person name="Zhao F."/>
            <person name="Cao W."/>
        </authorList>
    </citation>
    <scope>NUCLEOTIDE SEQUENCE</scope>
    <source>
        <strain evidence="1">Dsil-2018</strain>
    </source>
</reference>
<gene>
    <name evidence="1" type="ORF">HPB49_021351</name>
</gene>
<evidence type="ECO:0000313" key="2">
    <source>
        <dbReference type="Proteomes" id="UP000821865"/>
    </source>
</evidence>
<protein>
    <submittedName>
        <fullName evidence="1">Uncharacterized protein</fullName>
    </submittedName>
</protein>
<organism evidence="1 2">
    <name type="scientific">Dermacentor silvarum</name>
    <name type="common">Tick</name>
    <dbReference type="NCBI Taxonomy" id="543639"/>
    <lineage>
        <taxon>Eukaryota</taxon>
        <taxon>Metazoa</taxon>
        <taxon>Ecdysozoa</taxon>
        <taxon>Arthropoda</taxon>
        <taxon>Chelicerata</taxon>
        <taxon>Arachnida</taxon>
        <taxon>Acari</taxon>
        <taxon>Parasitiformes</taxon>
        <taxon>Ixodida</taxon>
        <taxon>Ixodoidea</taxon>
        <taxon>Ixodidae</taxon>
        <taxon>Rhipicephalinae</taxon>
        <taxon>Dermacentor</taxon>
    </lineage>
</organism>
<proteinExistence type="predicted"/>
<evidence type="ECO:0000313" key="1">
    <source>
        <dbReference type="EMBL" id="KAH7967017.1"/>
    </source>
</evidence>